<reference evidence="1 2" key="1">
    <citation type="submission" date="2014-11" db="EMBL/GenBank/DDBJ databases">
        <title>Symbiosis island explosion on the genome of extra-slow-growing strains of soybean bradyrhizobia with massive insertion sequences.</title>
        <authorList>
            <person name="Iida T."/>
            <person name="Minamisawa K."/>
        </authorList>
    </citation>
    <scope>NUCLEOTIDE SEQUENCE [LARGE SCALE GENOMIC DNA]</scope>
    <source>
        <strain evidence="1 2">NK6</strain>
    </source>
</reference>
<name>A0A0E4BNA5_9BRAD</name>
<evidence type="ECO:0000313" key="1">
    <source>
        <dbReference type="EMBL" id="BAR56061.1"/>
    </source>
</evidence>
<dbReference type="AlphaFoldDB" id="A0A0E4BNA5"/>
<dbReference type="EMBL" id="AP014685">
    <property type="protein sequence ID" value="BAR56061.1"/>
    <property type="molecule type" value="Genomic_DNA"/>
</dbReference>
<gene>
    <name evidence="1" type="ORF">NK6_2881</name>
</gene>
<protein>
    <submittedName>
        <fullName evidence="1">Uncharacterized protein</fullName>
    </submittedName>
</protein>
<accession>A0A0E4BNA5</accession>
<dbReference type="Proteomes" id="UP000063308">
    <property type="component" value="Chromosome"/>
</dbReference>
<proteinExistence type="predicted"/>
<sequence>MPSLTWHVFDSITRRPYRYLAPTIGSSIIKLAHGLIHIRLRIAYDLRRDGNKSLFECSAQ</sequence>
<organism evidence="1 2">
    <name type="scientific">Bradyrhizobium diazoefficiens</name>
    <dbReference type="NCBI Taxonomy" id="1355477"/>
    <lineage>
        <taxon>Bacteria</taxon>
        <taxon>Pseudomonadati</taxon>
        <taxon>Pseudomonadota</taxon>
        <taxon>Alphaproteobacteria</taxon>
        <taxon>Hyphomicrobiales</taxon>
        <taxon>Nitrobacteraceae</taxon>
        <taxon>Bradyrhizobium</taxon>
    </lineage>
</organism>
<evidence type="ECO:0000313" key="2">
    <source>
        <dbReference type="Proteomes" id="UP000063308"/>
    </source>
</evidence>